<dbReference type="EMBL" id="LAZR01009132">
    <property type="protein sequence ID" value="KKM74490.1"/>
    <property type="molecule type" value="Genomic_DNA"/>
</dbReference>
<protein>
    <recommendedName>
        <fullName evidence="2">HNH domain-containing protein</fullName>
    </recommendedName>
</protein>
<gene>
    <name evidence="1" type="ORF">LCGC14_1399860</name>
</gene>
<name>A0A0F9MCZ2_9ZZZZ</name>
<organism evidence="1">
    <name type="scientific">marine sediment metagenome</name>
    <dbReference type="NCBI Taxonomy" id="412755"/>
    <lineage>
        <taxon>unclassified sequences</taxon>
        <taxon>metagenomes</taxon>
        <taxon>ecological metagenomes</taxon>
    </lineage>
</organism>
<proteinExistence type="predicted"/>
<evidence type="ECO:0008006" key="2">
    <source>
        <dbReference type="Google" id="ProtNLM"/>
    </source>
</evidence>
<accession>A0A0F9MCZ2</accession>
<comment type="caution">
    <text evidence="1">The sequence shown here is derived from an EMBL/GenBank/DDBJ whole genome shotgun (WGS) entry which is preliminary data.</text>
</comment>
<sequence length="212" mass="24354">MASYFEKLKDPRWQKKRLEVLQAANFECTQCGDSESTLHVHHLVYRRGRDPWEYPAKALVCLCEDCHEKVEGFRERLLLAIGVDSMLFGYLTGFAKAWWLGQEGHGGREEFCGVDELFGACIQWNINSNIVPEILLPLPEGWQKDDIGEEGPSYLVTWDGFRNLQHRADAHDDLQQEGADAYDEVTQPDSPESWIDQGCFGSGYEHTGWWIR</sequence>
<dbReference type="AlphaFoldDB" id="A0A0F9MCZ2"/>
<dbReference type="InterPro" id="IPR003615">
    <property type="entry name" value="HNH_nuc"/>
</dbReference>
<dbReference type="CDD" id="cd00085">
    <property type="entry name" value="HNHc"/>
    <property type="match status" value="1"/>
</dbReference>
<reference evidence="1" key="1">
    <citation type="journal article" date="2015" name="Nature">
        <title>Complex archaea that bridge the gap between prokaryotes and eukaryotes.</title>
        <authorList>
            <person name="Spang A."/>
            <person name="Saw J.H."/>
            <person name="Jorgensen S.L."/>
            <person name="Zaremba-Niedzwiedzka K."/>
            <person name="Martijn J."/>
            <person name="Lind A.E."/>
            <person name="van Eijk R."/>
            <person name="Schleper C."/>
            <person name="Guy L."/>
            <person name="Ettema T.J."/>
        </authorList>
    </citation>
    <scope>NUCLEOTIDE SEQUENCE</scope>
</reference>
<evidence type="ECO:0000313" key="1">
    <source>
        <dbReference type="EMBL" id="KKM74490.1"/>
    </source>
</evidence>